<evidence type="ECO:0000313" key="3">
    <source>
        <dbReference type="Proteomes" id="UP001242480"/>
    </source>
</evidence>
<keyword evidence="3" id="KW-1185">Reference proteome</keyword>
<dbReference type="GO" id="GO:0016301">
    <property type="term" value="F:kinase activity"/>
    <property type="evidence" value="ECO:0007669"/>
    <property type="project" value="UniProtKB-KW"/>
</dbReference>
<dbReference type="PANTHER" id="PTHR30605:SF0">
    <property type="entry name" value="ANHYDRO-N-ACETYLMURAMIC ACID KINASE"/>
    <property type="match status" value="1"/>
</dbReference>
<protein>
    <submittedName>
        <fullName evidence="2">Anhydro-N-acetylmuramic acid kinase</fullName>
        <ecNumber evidence="2">2.7.1.170</ecNumber>
    </submittedName>
</protein>
<comment type="caution">
    <text evidence="2">The sequence shown here is derived from an EMBL/GenBank/DDBJ whole genome shotgun (WGS) entry which is preliminary data.</text>
</comment>
<accession>A0ABU0J0H7</accession>
<dbReference type="Proteomes" id="UP001242480">
    <property type="component" value="Unassembled WGS sequence"/>
</dbReference>
<organism evidence="2 3">
    <name type="scientific">Labrys wisconsinensis</name>
    <dbReference type="NCBI Taxonomy" id="425677"/>
    <lineage>
        <taxon>Bacteria</taxon>
        <taxon>Pseudomonadati</taxon>
        <taxon>Pseudomonadota</taxon>
        <taxon>Alphaproteobacteria</taxon>
        <taxon>Hyphomicrobiales</taxon>
        <taxon>Xanthobacteraceae</taxon>
        <taxon>Labrys</taxon>
    </lineage>
</organism>
<reference evidence="2 3" key="1">
    <citation type="submission" date="2023-07" db="EMBL/GenBank/DDBJ databases">
        <title>Genomic Encyclopedia of Type Strains, Phase IV (KMG-IV): sequencing the most valuable type-strain genomes for metagenomic binning, comparative biology and taxonomic classification.</title>
        <authorList>
            <person name="Goeker M."/>
        </authorList>
    </citation>
    <scope>NUCLEOTIDE SEQUENCE [LARGE SCALE GENOMIC DNA]</scope>
    <source>
        <strain evidence="2 3">DSM 19619</strain>
    </source>
</reference>
<gene>
    <name evidence="2" type="ORF">QO011_000766</name>
</gene>
<evidence type="ECO:0000313" key="2">
    <source>
        <dbReference type="EMBL" id="MDQ0467771.1"/>
    </source>
</evidence>
<dbReference type="RefSeq" id="WP_307267918.1">
    <property type="nucleotide sequence ID" value="NZ_JAUSVX010000001.1"/>
</dbReference>
<evidence type="ECO:0000256" key="1">
    <source>
        <dbReference type="ARBA" id="ARBA00023277"/>
    </source>
</evidence>
<dbReference type="Pfam" id="PF03702">
    <property type="entry name" value="AnmK"/>
    <property type="match status" value="1"/>
</dbReference>
<dbReference type="PANTHER" id="PTHR30605">
    <property type="entry name" value="ANHYDRO-N-ACETYLMURAMIC ACID KINASE"/>
    <property type="match status" value="1"/>
</dbReference>
<name>A0ABU0J0H7_9HYPH</name>
<proteinExistence type="predicted"/>
<dbReference type="Gene3D" id="3.30.420.40">
    <property type="match status" value="2"/>
</dbReference>
<keyword evidence="1" id="KW-0119">Carbohydrate metabolism</keyword>
<dbReference type="InterPro" id="IPR005338">
    <property type="entry name" value="Anhydro_N_Ac-Mur_kinase"/>
</dbReference>
<dbReference type="SUPFAM" id="SSF53067">
    <property type="entry name" value="Actin-like ATPase domain"/>
    <property type="match status" value="1"/>
</dbReference>
<dbReference type="InterPro" id="IPR043129">
    <property type="entry name" value="ATPase_NBD"/>
</dbReference>
<keyword evidence="2" id="KW-0418">Kinase</keyword>
<dbReference type="EMBL" id="JAUSVX010000001">
    <property type="protein sequence ID" value="MDQ0467771.1"/>
    <property type="molecule type" value="Genomic_DNA"/>
</dbReference>
<dbReference type="EC" id="2.7.1.170" evidence="2"/>
<keyword evidence="2" id="KW-0808">Transferase</keyword>
<sequence length="402" mass="43245">MALVLGLNSGSSFDGIDAVLVEIENGADGYPARPKFIAGNSYAWPDAVAEKVLRAFDNTLSLFELCRLNYLAGAVYAESARALMRELSIRPEQLEVIGYDGQTIYQEPPDHTRMAAFRDEENLVARWLDGPYPCGLQIGEPAIVAAACETIVVTQFRPMDHALGGTGAPLMQYLDYVAFRDVGPVLTLNIGGIANCQLADRDRGRMMAFDTGPGNVMLDHVARARLGKPYDADGAAAALGRIDQGLLDTLLAHPFFHRPPPRSAWRLDFGAGYADARMAEHPHLSAEDLLATFTEFTAIAISRSIRDHVEGLGRIDALLASGGGTRNGFLMQRLAAHLPSSLRLARSDEFGIPAAYKEAIKFATLAHATVNHLGNNIPAASGASRFGILGKIALPPRLARGV</sequence>